<dbReference type="EMBL" id="MG602507">
    <property type="protein sequence ID" value="AVG46843.1"/>
    <property type="molecule type" value="Genomic_DNA"/>
</dbReference>
<name>A0A2L2DKZ7_MIMIV</name>
<dbReference type="Proteomes" id="UP000280369">
    <property type="component" value="Segment"/>
</dbReference>
<organismHost>
    <name type="scientific">Acanthamoeba polyphaga</name>
    <name type="common">Amoeba</name>
    <dbReference type="NCBI Taxonomy" id="5757"/>
</organismHost>
<evidence type="ECO:0000313" key="1">
    <source>
        <dbReference type="EMBL" id="AVG46843.1"/>
    </source>
</evidence>
<accession>A0A2L2DKZ7</accession>
<protein>
    <submittedName>
        <fullName evidence="1">Uncharacterized protein</fullName>
    </submittedName>
</protein>
<proteinExistence type="predicted"/>
<reference evidence="1" key="1">
    <citation type="journal article" date="2017" name="Front. Microbiol.">
        <title>Genome Characterization of the First Mimiviruses of Lineage C Isolated in Brazil.</title>
        <authorList>
            <person name="Assis F.L."/>
            <person name="Franco-Luiz A.P.M."/>
            <person name="Dos Santos R.N."/>
            <person name="Campos F.S."/>
            <person name="Dornas F.P."/>
            <person name="Borato P.V.M."/>
            <person name="Franco A.C."/>
            <person name="Abrahao J.S."/>
            <person name="Colson P."/>
            <person name="Scola B."/>
        </authorList>
    </citation>
    <scope>NUCLEOTIDE SEQUENCE [LARGE SCALE GENOMIC DNA]</scope>
</reference>
<organism evidence="1">
    <name type="scientific">Acanthamoeba polyphaga mimivirus</name>
    <name type="common">APMV</name>
    <dbReference type="NCBI Taxonomy" id="212035"/>
    <lineage>
        <taxon>Viruses</taxon>
        <taxon>Varidnaviria</taxon>
        <taxon>Bamfordvirae</taxon>
        <taxon>Nucleocytoviricota</taxon>
        <taxon>Megaviricetes</taxon>
        <taxon>Imitervirales</taxon>
        <taxon>Mimiviridae</taxon>
        <taxon>Megamimivirinae</taxon>
        <taxon>Mimivirus</taxon>
        <taxon>Mimivirus bradfordmassiliense</taxon>
    </lineage>
</organism>
<sequence length="73" mass="8588">MINQNNLINNIEKLDTEKYIKKKDSKEIIDDLQIMKPKLSHEDKNKIKTITNLLSKKTLKKKKKENGNIPKNI</sequence>